<accession>A0AAJ7IUI1</accession>
<feature type="signal peptide" evidence="1">
    <location>
        <begin position="1"/>
        <end position="21"/>
    </location>
</feature>
<dbReference type="AlphaFoldDB" id="A0AAJ7IUI1"/>
<dbReference type="InterPro" id="IPR006631">
    <property type="entry name" value="DM4_12"/>
</dbReference>
<protein>
    <submittedName>
        <fullName evidence="3">Uncharacterized protein LOC108623017</fullName>
    </submittedName>
</protein>
<dbReference type="PANTHER" id="PTHR21398">
    <property type="entry name" value="AGAP007094-PA"/>
    <property type="match status" value="1"/>
</dbReference>
<proteinExistence type="predicted"/>
<dbReference type="PANTHER" id="PTHR21398:SF1">
    <property type="entry name" value="FI03705P"/>
    <property type="match status" value="1"/>
</dbReference>
<dbReference type="GeneID" id="108623017"/>
<evidence type="ECO:0000313" key="3">
    <source>
        <dbReference type="RefSeq" id="XP_017876745.1"/>
    </source>
</evidence>
<dbReference type="Pfam" id="PF07841">
    <property type="entry name" value="DM4_12"/>
    <property type="match status" value="1"/>
</dbReference>
<dbReference type="RefSeq" id="XP_017876745.1">
    <property type="nucleotide sequence ID" value="XM_018021256.2"/>
</dbReference>
<keyword evidence="2" id="KW-1185">Reference proteome</keyword>
<evidence type="ECO:0000313" key="2">
    <source>
        <dbReference type="Proteomes" id="UP000694925"/>
    </source>
</evidence>
<dbReference type="Proteomes" id="UP000694925">
    <property type="component" value="Unplaced"/>
</dbReference>
<keyword evidence="1" id="KW-0732">Signal</keyword>
<reference evidence="3" key="1">
    <citation type="submission" date="2025-08" db="UniProtKB">
        <authorList>
            <consortium name="RefSeq"/>
        </authorList>
    </citation>
    <scope>IDENTIFICATION</scope>
    <source>
        <tissue evidence="3">Whole body</tissue>
    </source>
</reference>
<gene>
    <name evidence="3" type="primary">LOC108623017</name>
</gene>
<sequence length="150" mass="16738">MRRLTFFNCWIGFCCLSVASSMGGTNTSVGRTKRDLLDGKYLIFPEGSNVQLVYCLTFSAYAKPSGFSAFGITAGQAWELPSKSVLSTKFEDYHRRSRRQLYRKVELLLGSRGLDGKACVLKAICHAANRDRSNVGKGTFFEEIMHAVFT</sequence>
<dbReference type="KEGG" id="ccal:108623017"/>
<organism evidence="2 3">
    <name type="scientific">Ceratina calcarata</name>
    <dbReference type="NCBI Taxonomy" id="156304"/>
    <lineage>
        <taxon>Eukaryota</taxon>
        <taxon>Metazoa</taxon>
        <taxon>Ecdysozoa</taxon>
        <taxon>Arthropoda</taxon>
        <taxon>Hexapoda</taxon>
        <taxon>Insecta</taxon>
        <taxon>Pterygota</taxon>
        <taxon>Neoptera</taxon>
        <taxon>Endopterygota</taxon>
        <taxon>Hymenoptera</taxon>
        <taxon>Apocrita</taxon>
        <taxon>Aculeata</taxon>
        <taxon>Apoidea</taxon>
        <taxon>Anthophila</taxon>
        <taxon>Apidae</taxon>
        <taxon>Ceratina</taxon>
        <taxon>Zadontomerus</taxon>
    </lineage>
</organism>
<name>A0AAJ7IUI1_9HYME</name>
<feature type="chain" id="PRO_5042604638" evidence="1">
    <location>
        <begin position="22"/>
        <end position="150"/>
    </location>
</feature>
<evidence type="ECO:0000256" key="1">
    <source>
        <dbReference type="SAM" id="SignalP"/>
    </source>
</evidence>